<accession>A0ABV6RQW9</accession>
<dbReference type="Pfam" id="PF00072">
    <property type="entry name" value="Response_reg"/>
    <property type="match status" value="1"/>
</dbReference>
<dbReference type="InterPro" id="IPR003594">
    <property type="entry name" value="HATPase_dom"/>
</dbReference>
<dbReference type="InterPro" id="IPR003661">
    <property type="entry name" value="HisK_dim/P_dom"/>
</dbReference>
<dbReference type="PROSITE" id="PS50112">
    <property type="entry name" value="PAS"/>
    <property type="match status" value="1"/>
</dbReference>
<evidence type="ECO:0000259" key="9">
    <source>
        <dbReference type="PROSITE" id="PS50112"/>
    </source>
</evidence>
<dbReference type="Gene3D" id="3.30.565.10">
    <property type="entry name" value="Histidine kinase-like ATPase, C-terminal domain"/>
    <property type="match status" value="1"/>
</dbReference>
<dbReference type="InterPro" id="IPR004358">
    <property type="entry name" value="Sig_transdc_His_kin-like_C"/>
</dbReference>
<evidence type="ECO:0000256" key="3">
    <source>
        <dbReference type="ARBA" id="ARBA00022553"/>
    </source>
</evidence>
<dbReference type="InterPro" id="IPR005467">
    <property type="entry name" value="His_kinase_dom"/>
</dbReference>
<dbReference type="EMBL" id="JBHLTG010000003">
    <property type="protein sequence ID" value="MFC0678822.1"/>
    <property type="molecule type" value="Genomic_DNA"/>
</dbReference>
<dbReference type="PANTHER" id="PTHR43047:SF72">
    <property type="entry name" value="OSMOSENSING HISTIDINE PROTEIN KINASE SLN1"/>
    <property type="match status" value="1"/>
</dbReference>
<dbReference type="SUPFAM" id="SSF52172">
    <property type="entry name" value="CheY-like"/>
    <property type="match status" value="1"/>
</dbReference>
<keyword evidence="5" id="KW-0418">Kinase</keyword>
<dbReference type="InterPro" id="IPR013656">
    <property type="entry name" value="PAS_4"/>
</dbReference>
<feature type="domain" description="PAS" evidence="9">
    <location>
        <begin position="487"/>
        <end position="557"/>
    </location>
</feature>
<dbReference type="NCBIfam" id="TIGR00229">
    <property type="entry name" value="sensory_box"/>
    <property type="match status" value="4"/>
</dbReference>
<evidence type="ECO:0000256" key="5">
    <source>
        <dbReference type="ARBA" id="ARBA00022777"/>
    </source>
</evidence>
<comment type="catalytic activity">
    <reaction evidence="1">
        <text>ATP + protein L-histidine = ADP + protein N-phospho-L-histidine.</text>
        <dbReference type="EC" id="2.7.13.3"/>
    </reaction>
</comment>
<dbReference type="Gene3D" id="2.10.70.100">
    <property type="match status" value="1"/>
</dbReference>
<evidence type="ECO:0000256" key="6">
    <source>
        <dbReference type="PROSITE-ProRule" id="PRU00169"/>
    </source>
</evidence>
<dbReference type="InterPro" id="IPR001610">
    <property type="entry name" value="PAC"/>
</dbReference>
<feature type="modified residue" description="4-aspartylphosphate" evidence="6">
    <location>
        <position position="919"/>
    </location>
</feature>
<name>A0ABV6RQW9_9GAMM</name>
<dbReference type="CDD" id="cd00075">
    <property type="entry name" value="HATPase"/>
    <property type="match status" value="1"/>
</dbReference>
<dbReference type="Proteomes" id="UP001589896">
    <property type="component" value="Unassembled WGS sequence"/>
</dbReference>
<evidence type="ECO:0000313" key="11">
    <source>
        <dbReference type="EMBL" id="MFC0678822.1"/>
    </source>
</evidence>
<feature type="domain" description="PAC" evidence="10">
    <location>
        <begin position="151"/>
        <end position="207"/>
    </location>
</feature>
<evidence type="ECO:0000313" key="12">
    <source>
        <dbReference type="Proteomes" id="UP001589896"/>
    </source>
</evidence>
<sequence>MQAPRGPAPRAAQRSGASLLCNCNRSRFCRWRQRGPSPGSKAKRGIIISSAFCRNLSGLALGNKRMNAADAAWPVATPSADPRGIDSLLFEASPDCVKLLDLDGRLLQMNRNGMCAMEIDDFGPLCGQEWTSLWPEEGRAALTAAVAEARQGRSRRLTAFCPTQKGTPRWWDVTVAPVPAGDGEPQSILSVSRDITELHRARDEQRETVARLGFILASSQLGAWELDLATGAARTSFLHDRCFGYDEPVRNWNYDAFIAAVHPDDRAWVVAAFAQARDTEQDWSFECRVVWPDGSIHWIAVHGSFFRPDGGAAKRILGTVVEITARKQTEAELRETTLAAVQAAEAAETERGRLNALLEATPVGIVYADMHGQLTVSNAAMREIWGDYPQSDSVERYVDWKGWWPDGTPGAGQRLTANDWPLARALQGEEVQGEIVEIEPFGRPDERVTILLRASPVRDAAGEVIGGVVVQQDVTDRMRIERELRDSERRFRTITEAMPQMVWASQSDGYSDYFNRQWYEFTGAAEGESYGDGWMRLLHPDDVERTRQRWEQSRTTGQMYEIEYRLRHRSGDYRWVLARGVPVKINDGDVVRWMGTCTDIHEHRRLLDALGEREEALRLADRRKDEFLAMLAHELRNPLAPISTAAQLLRLAADDPQRVRASAEVIGRQITHLTNLVDDLLDVSRVTRGLVQLDMETLDLSGVVAAAVEQSRPLITARGHALSIRSGPGAPCVQGDRTRLVQVIVNLLNNAAKYTPPGGHITVEVEASDGMARVSVTDNGIGIDKALLPNVFDLFSQGTRTPDRSQGGLGIGLALVRSLVGLHGGRISAESQGANAGSRFTIELPLSNAKPDSGRPIAGQVASVTTPLRVLVVDDNVDAAMLLADVLRMAGHESHAAHNAADAIESAERLGQIDAFILDIGLPDMTGYELATRLRDHPAGERAMYVALTGYGQPHDRVLSRAAGFDHHLVKPADAQKVLGILADVVRRGPARQPG</sequence>
<dbReference type="Pfam" id="PF08448">
    <property type="entry name" value="PAS_4"/>
    <property type="match status" value="2"/>
</dbReference>
<evidence type="ECO:0000256" key="1">
    <source>
        <dbReference type="ARBA" id="ARBA00000085"/>
    </source>
</evidence>
<dbReference type="Pfam" id="PF08447">
    <property type="entry name" value="PAS_3"/>
    <property type="match status" value="2"/>
</dbReference>
<dbReference type="InterPro" id="IPR000700">
    <property type="entry name" value="PAS-assoc_C"/>
</dbReference>
<dbReference type="PRINTS" id="PR00344">
    <property type="entry name" value="BCTRLSENSOR"/>
</dbReference>
<dbReference type="Pfam" id="PF00512">
    <property type="entry name" value="HisKA"/>
    <property type="match status" value="1"/>
</dbReference>
<comment type="caution">
    <text evidence="11">The sequence shown here is derived from an EMBL/GenBank/DDBJ whole genome shotgun (WGS) entry which is preliminary data.</text>
</comment>
<dbReference type="SMART" id="SM00388">
    <property type="entry name" value="HisKA"/>
    <property type="match status" value="1"/>
</dbReference>
<dbReference type="SMART" id="SM00091">
    <property type="entry name" value="PAS"/>
    <property type="match status" value="3"/>
</dbReference>
<keyword evidence="4" id="KW-0808">Transferase</keyword>
<proteinExistence type="predicted"/>
<dbReference type="SMART" id="SM00086">
    <property type="entry name" value="PAC"/>
    <property type="match status" value="4"/>
</dbReference>
<dbReference type="Gene3D" id="1.10.287.130">
    <property type="match status" value="1"/>
</dbReference>
<dbReference type="InterPro" id="IPR036097">
    <property type="entry name" value="HisK_dim/P_sf"/>
</dbReference>
<dbReference type="InterPro" id="IPR000014">
    <property type="entry name" value="PAS"/>
</dbReference>
<organism evidence="11 12">
    <name type="scientific">Lysobacter korlensis</name>
    <dbReference type="NCBI Taxonomy" id="553636"/>
    <lineage>
        <taxon>Bacteria</taxon>
        <taxon>Pseudomonadati</taxon>
        <taxon>Pseudomonadota</taxon>
        <taxon>Gammaproteobacteria</taxon>
        <taxon>Lysobacterales</taxon>
        <taxon>Lysobacteraceae</taxon>
        <taxon>Lysobacter</taxon>
    </lineage>
</organism>
<feature type="domain" description="Histidine kinase" evidence="7">
    <location>
        <begin position="630"/>
        <end position="848"/>
    </location>
</feature>
<dbReference type="Pfam" id="PF02518">
    <property type="entry name" value="HATPase_c"/>
    <property type="match status" value="1"/>
</dbReference>
<evidence type="ECO:0000259" key="10">
    <source>
        <dbReference type="PROSITE" id="PS50113"/>
    </source>
</evidence>
<dbReference type="PROSITE" id="PS50109">
    <property type="entry name" value="HIS_KIN"/>
    <property type="match status" value="1"/>
</dbReference>
<evidence type="ECO:0000259" key="7">
    <source>
        <dbReference type="PROSITE" id="PS50109"/>
    </source>
</evidence>
<dbReference type="CDD" id="cd00082">
    <property type="entry name" value="HisKA"/>
    <property type="match status" value="1"/>
</dbReference>
<evidence type="ECO:0000259" key="8">
    <source>
        <dbReference type="PROSITE" id="PS50110"/>
    </source>
</evidence>
<evidence type="ECO:0000256" key="2">
    <source>
        <dbReference type="ARBA" id="ARBA00012438"/>
    </source>
</evidence>
<protein>
    <recommendedName>
        <fullName evidence="2">histidine kinase</fullName>
        <ecNumber evidence="2">2.7.13.3</ecNumber>
    </recommendedName>
</protein>
<keyword evidence="3 6" id="KW-0597">Phosphoprotein</keyword>
<dbReference type="Gene3D" id="3.40.50.2300">
    <property type="match status" value="1"/>
</dbReference>
<dbReference type="SMART" id="SM00448">
    <property type="entry name" value="REC"/>
    <property type="match status" value="1"/>
</dbReference>
<gene>
    <name evidence="11" type="ORF">ACFFGH_13310</name>
</gene>
<dbReference type="SUPFAM" id="SSF55874">
    <property type="entry name" value="ATPase domain of HSP90 chaperone/DNA topoisomerase II/histidine kinase"/>
    <property type="match status" value="1"/>
</dbReference>
<dbReference type="Gene3D" id="3.30.450.20">
    <property type="entry name" value="PAS domain"/>
    <property type="match status" value="4"/>
</dbReference>
<dbReference type="SUPFAM" id="SSF47384">
    <property type="entry name" value="Homodimeric domain of signal transducing histidine kinase"/>
    <property type="match status" value="1"/>
</dbReference>
<dbReference type="EC" id="2.7.13.3" evidence="2"/>
<feature type="domain" description="PAC" evidence="10">
    <location>
        <begin position="429"/>
        <end position="486"/>
    </location>
</feature>
<reference evidence="11 12" key="1">
    <citation type="submission" date="2024-09" db="EMBL/GenBank/DDBJ databases">
        <authorList>
            <person name="Sun Q."/>
            <person name="Mori K."/>
        </authorList>
    </citation>
    <scope>NUCLEOTIDE SEQUENCE [LARGE SCALE GENOMIC DNA]</scope>
    <source>
        <strain evidence="11 12">KCTC 23076</strain>
    </source>
</reference>
<dbReference type="CDD" id="cd00130">
    <property type="entry name" value="PAS"/>
    <property type="match status" value="3"/>
</dbReference>
<dbReference type="InterPro" id="IPR011006">
    <property type="entry name" value="CheY-like_superfamily"/>
</dbReference>
<dbReference type="InterPro" id="IPR001789">
    <property type="entry name" value="Sig_transdc_resp-reg_receiver"/>
</dbReference>
<dbReference type="SUPFAM" id="SSF55785">
    <property type="entry name" value="PYP-like sensor domain (PAS domain)"/>
    <property type="match status" value="4"/>
</dbReference>
<feature type="domain" description="Response regulatory" evidence="8">
    <location>
        <begin position="869"/>
        <end position="986"/>
    </location>
</feature>
<evidence type="ECO:0000256" key="4">
    <source>
        <dbReference type="ARBA" id="ARBA00022679"/>
    </source>
</evidence>
<dbReference type="PROSITE" id="PS50110">
    <property type="entry name" value="RESPONSE_REGULATORY"/>
    <property type="match status" value="1"/>
</dbReference>
<dbReference type="CDD" id="cd17580">
    <property type="entry name" value="REC_2_DhkD-like"/>
    <property type="match status" value="1"/>
</dbReference>
<dbReference type="SMART" id="SM00387">
    <property type="entry name" value="HATPase_c"/>
    <property type="match status" value="1"/>
</dbReference>
<keyword evidence="12" id="KW-1185">Reference proteome</keyword>
<dbReference type="InterPro" id="IPR013655">
    <property type="entry name" value="PAS_fold_3"/>
</dbReference>
<dbReference type="PANTHER" id="PTHR43047">
    <property type="entry name" value="TWO-COMPONENT HISTIDINE PROTEIN KINASE"/>
    <property type="match status" value="1"/>
</dbReference>
<dbReference type="InterPro" id="IPR036890">
    <property type="entry name" value="HATPase_C_sf"/>
</dbReference>
<dbReference type="InterPro" id="IPR035965">
    <property type="entry name" value="PAS-like_dom_sf"/>
</dbReference>
<dbReference type="PROSITE" id="PS50113">
    <property type="entry name" value="PAC"/>
    <property type="match status" value="4"/>
</dbReference>
<feature type="domain" description="PAC" evidence="10">
    <location>
        <begin position="283"/>
        <end position="335"/>
    </location>
</feature>
<dbReference type="RefSeq" id="WP_386669021.1">
    <property type="nucleotide sequence ID" value="NZ_JBHLTG010000003.1"/>
</dbReference>
<feature type="domain" description="PAC" evidence="10">
    <location>
        <begin position="560"/>
        <end position="612"/>
    </location>
</feature>